<organism evidence="2 3">
    <name type="scientific">Eutrema salsugineum</name>
    <name type="common">Saltwater cress</name>
    <name type="synonym">Sisymbrium salsugineum</name>
    <dbReference type="NCBI Taxonomy" id="72664"/>
    <lineage>
        <taxon>Eukaryota</taxon>
        <taxon>Viridiplantae</taxon>
        <taxon>Streptophyta</taxon>
        <taxon>Embryophyta</taxon>
        <taxon>Tracheophyta</taxon>
        <taxon>Spermatophyta</taxon>
        <taxon>Magnoliopsida</taxon>
        <taxon>eudicotyledons</taxon>
        <taxon>Gunneridae</taxon>
        <taxon>Pentapetalae</taxon>
        <taxon>rosids</taxon>
        <taxon>malvids</taxon>
        <taxon>Brassicales</taxon>
        <taxon>Brassicaceae</taxon>
        <taxon>Eutremeae</taxon>
        <taxon>Eutrema</taxon>
    </lineage>
</organism>
<dbReference type="STRING" id="72664.V4M4J7"/>
<evidence type="ECO:0000313" key="3">
    <source>
        <dbReference type="Proteomes" id="UP000030689"/>
    </source>
</evidence>
<sequence length="372" mass="43315">MGISELSDELLIKILSFLPTKDAVSTSILSKQWEFLWMWLPKLEYTSRYYLESTCERLKCFLDRNLPLHRAPVIESFHLEFGAKQFKPEDIKLWVLTAVSRNVRELEISQIYSLSLPNNIFPSSLYTCKTLVTLKLNGDILMDVPRMVCLPCLITLRLVRVTYLNEDSLQRLLSNCSVLKDLSVERGLFDNWRKFIAIVPSLKRLNFRTAHDLDEINMPKLSEASLDVSYPYIEKLIGSITSVKRLTLWQVDYSSEGVYGDSFVFNQLVHLKLHIRKRYSANLLVWMLKELPKLRVLDLQLYGKDVYGTNGVVFWNQPSTVPECMLSSLQTFKFSGYLVGRPEERDLMIWVCSFACRRRLRLRLASDWCSLL</sequence>
<keyword evidence="3" id="KW-1185">Reference proteome</keyword>
<dbReference type="SUPFAM" id="SSF52047">
    <property type="entry name" value="RNI-like"/>
    <property type="match status" value="1"/>
</dbReference>
<dbReference type="Gene3D" id="1.20.1280.50">
    <property type="match status" value="1"/>
</dbReference>
<dbReference type="InterPro" id="IPR006566">
    <property type="entry name" value="FBD"/>
</dbReference>
<dbReference type="InterPro" id="IPR036047">
    <property type="entry name" value="F-box-like_dom_sf"/>
</dbReference>
<dbReference type="InterPro" id="IPR050232">
    <property type="entry name" value="FBL13/AtMIF1-like"/>
</dbReference>
<dbReference type="Pfam" id="PF00646">
    <property type="entry name" value="F-box"/>
    <property type="match status" value="1"/>
</dbReference>
<dbReference type="AlphaFoldDB" id="V4M4J7"/>
<dbReference type="Pfam" id="PF24758">
    <property type="entry name" value="LRR_At5g56370"/>
    <property type="match status" value="1"/>
</dbReference>
<dbReference type="Proteomes" id="UP000030689">
    <property type="component" value="Unassembled WGS sequence"/>
</dbReference>
<dbReference type="InterPro" id="IPR032675">
    <property type="entry name" value="LRR_dom_sf"/>
</dbReference>
<dbReference type="InterPro" id="IPR053781">
    <property type="entry name" value="F-box_AtFBL13-like"/>
</dbReference>
<dbReference type="InterPro" id="IPR055411">
    <property type="entry name" value="LRR_FXL15/At3g58940/PEG3-like"/>
</dbReference>
<dbReference type="OMA" id="MARITCC"/>
<evidence type="ECO:0000313" key="2">
    <source>
        <dbReference type="EMBL" id="ESQ47203.1"/>
    </source>
</evidence>
<accession>V4M4J7</accession>
<dbReference type="Gene3D" id="3.80.10.10">
    <property type="entry name" value="Ribonuclease Inhibitor"/>
    <property type="match status" value="1"/>
</dbReference>
<dbReference type="EMBL" id="KI517416">
    <property type="protein sequence ID" value="ESQ47203.1"/>
    <property type="molecule type" value="Genomic_DNA"/>
</dbReference>
<dbReference type="SMART" id="SM00256">
    <property type="entry name" value="FBOX"/>
    <property type="match status" value="1"/>
</dbReference>
<dbReference type="Gramene" id="ESQ47203">
    <property type="protein sequence ID" value="ESQ47203"/>
    <property type="gene ID" value="EUTSA_v10027798mg"/>
</dbReference>
<proteinExistence type="predicted"/>
<name>V4M4J7_EUTSA</name>
<gene>
    <name evidence="2" type="ORF">EUTSA_v10027798mg</name>
</gene>
<dbReference type="PANTHER" id="PTHR31900">
    <property type="entry name" value="F-BOX/RNI SUPERFAMILY PROTEIN-RELATED"/>
    <property type="match status" value="1"/>
</dbReference>
<dbReference type="InterPro" id="IPR001810">
    <property type="entry name" value="F-box_dom"/>
</dbReference>
<feature type="domain" description="F-box" evidence="1">
    <location>
        <begin position="6"/>
        <end position="46"/>
    </location>
</feature>
<dbReference type="PANTHER" id="PTHR31900:SF28">
    <property type="entry name" value="FBD DOMAIN-CONTAINING PROTEIN"/>
    <property type="match status" value="1"/>
</dbReference>
<dbReference type="CDD" id="cd22160">
    <property type="entry name" value="F-box_AtFBL13-like"/>
    <property type="match status" value="1"/>
</dbReference>
<reference evidence="2 3" key="1">
    <citation type="journal article" date="2013" name="Front. Plant Sci.">
        <title>The Reference Genome of the Halophytic Plant Eutrema salsugineum.</title>
        <authorList>
            <person name="Yang R."/>
            <person name="Jarvis D.E."/>
            <person name="Chen H."/>
            <person name="Beilstein M.A."/>
            <person name="Grimwood J."/>
            <person name="Jenkins J."/>
            <person name="Shu S."/>
            <person name="Prochnik S."/>
            <person name="Xin M."/>
            <person name="Ma C."/>
            <person name="Schmutz J."/>
            <person name="Wing R.A."/>
            <person name="Mitchell-Olds T."/>
            <person name="Schumaker K.S."/>
            <person name="Wang X."/>
        </authorList>
    </citation>
    <scope>NUCLEOTIDE SEQUENCE [LARGE SCALE GENOMIC DNA]</scope>
</reference>
<evidence type="ECO:0000259" key="1">
    <source>
        <dbReference type="SMART" id="SM00256"/>
    </source>
</evidence>
<dbReference type="Pfam" id="PF08387">
    <property type="entry name" value="FBD"/>
    <property type="match status" value="1"/>
</dbReference>
<dbReference type="KEGG" id="eus:EUTSA_v10027798mg"/>
<protein>
    <recommendedName>
        <fullName evidence="1">F-box domain-containing protein</fullName>
    </recommendedName>
</protein>
<dbReference type="SUPFAM" id="SSF81383">
    <property type="entry name" value="F-box domain"/>
    <property type="match status" value="1"/>
</dbReference>